<feature type="transmembrane region" description="Helical" evidence="1">
    <location>
        <begin position="110"/>
        <end position="132"/>
    </location>
</feature>
<feature type="transmembrane region" description="Helical" evidence="1">
    <location>
        <begin position="65"/>
        <end position="90"/>
    </location>
</feature>
<evidence type="ECO:0000256" key="1">
    <source>
        <dbReference type="SAM" id="Phobius"/>
    </source>
</evidence>
<evidence type="ECO:0000313" key="3">
    <source>
        <dbReference type="Proteomes" id="UP000886476"/>
    </source>
</evidence>
<proteinExistence type="predicted"/>
<name>A0ABX2CDE0_9BRAD</name>
<evidence type="ECO:0008006" key="4">
    <source>
        <dbReference type="Google" id="ProtNLM"/>
    </source>
</evidence>
<keyword evidence="1" id="KW-1133">Transmembrane helix</keyword>
<feature type="transmembrane region" description="Helical" evidence="1">
    <location>
        <begin position="239"/>
        <end position="259"/>
    </location>
</feature>
<dbReference type="Proteomes" id="UP000886476">
    <property type="component" value="Unassembled WGS sequence"/>
</dbReference>
<keyword evidence="1" id="KW-0812">Transmembrane</keyword>
<sequence length="296" mass="30930">MSMETAPVATSPIGRVAADSWTLQWTPVIAGALTAAAVSSILISFAMTVGLGVSSTAPTWRDASVALWLLSGLYLVLQALVSFGCGGYVAGRVRAPYGLAESDETEKRDGLHGVAAWALAVVLGTVLAAMVASAASRPNPVSAPQTANEPSVLSYELDHLFRAAKRTPSPELAPARSEAGRILLTASSHSGVSTDDRNYLVQLVGVTTGLAGPDAERRVDTTIANAKSALSRSRASTTILAFSVATALLLGAIAAWLAAESGGRHRDGKPVSGWMLHANRFSRRRDMLRRPVSMPE</sequence>
<protein>
    <recommendedName>
        <fullName evidence="4">Mll5186 protein</fullName>
    </recommendedName>
</protein>
<dbReference type="EMBL" id="JABFDN010000003">
    <property type="protein sequence ID" value="NPU65650.1"/>
    <property type="molecule type" value="Genomic_DNA"/>
</dbReference>
<organism evidence="2 3">
    <name type="scientific">Bradyrhizobium aeschynomenes</name>
    <dbReference type="NCBI Taxonomy" id="2734909"/>
    <lineage>
        <taxon>Bacteria</taxon>
        <taxon>Pseudomonadati</taxon>
        <taxon>Pseudomonadota</taxon>
        <taxon>Alphaproteobacteria</taxon>
        <taxon>Hyphomicrobiales</taxon>
        <taxon>Nitrobacteraceae</taxon>
        <taxon>Bradyrhizobium</taxon>
    </lineage>
</organism>
<dbReference type="RefSeq" id="WP_172110742.1">
    <property type="nucleotide sequence ID" value="NZ_JABFDN010000003.1"/>
</dbReference>
<keyword evidence="3" id="KW-1185">Reference proteome</keyword>
<evidence type="ECO:0000313" key="2">
    <source>
        <dbReference type="EMBL" id="NPU65650.1"/>
    </source>
</evidence>
<reference evidence="2" key="1">
    <citation type="submission" date="2020-05" db="EMBL/GenBank/DDBJ databases">
        <title>Nod-independent and nitrogen-fixing Bradyrhizobium aeschynomene sp. nov. isolated from nodules of Aeschynomene indica.</title>
        <authorList>
            <person name="Zhang Z."/>
        </authorList>
    </citation>
    <scope>NUCLEOTIDE SEQUENCE</scope>
    <source>
        <strain evidence="2">83012</strain>
    </source>
</reference>
<comment type="caution">
    <text evidence="2">The sequence shown here is derived from an EMBL/GenBank/DDBJ whole genome shotgun (WGS) entry which is preliminary data.</text>
</comment>
<gene>
    <name evidence="2" type="ORF">HL667_11645</name>
</gene>
<accession>A0ABX2CDE0</accession>
<keyword evidence="1" id="KW-0472">Membrane</keyword>
<feature type="transmembrane region" description="Helical" evidence="1">
    <location>
        <begin position="28"/>
        <end position="53"/>
    </location>
</feature>